<evidence type="ECO:0000256" key="4">
    <source>
        <dbReference type="ARBA" id="ARBA00022490"/>
    </source>
</evidence>
<dbReference type="InterPro" id="IPR003395">
    <property type="entry name" value="RecF/RecN/SMC_N"/>
</dbReference>
<accession>A0ABV9JQL2</accession>
<keyword evidence="9" id="KW-0234">DNA repair</keyword>
<keyword evidence="6 9" id="KW-0547">Nucleotide-binding</keyword>
<protein>
    <recommendedName>
        <fullName evidence="3 9">DNA replication and repair protein RecF</fullName>
    </recommendedName>
</protein>
<keyword evidence="4 9" id="KW-0963">Cytoplasm</keyword>
<dbReference type="InterPro" id="IPR001238">
    <property type="entry name" value="DNA-binding_RecF"/>
</dbReference>
<dbReference type="PANTHER" id="PTHR32182:SF0">
    <property type="entry name" value="DNA REPLICATION AND REPAIR PROTEIN RECF"/>
    <property type="match status" value="1"/>
</dbReference>
<evidence type="ECO:0000256" key="2">
    <source>
        <dbReference type="ARBA" id="ARBA00008016"/>
    </source>
</evidence>
<evidence type="ECO:0000313" key="12">
    <source>
        <dbReference type="Proteomes" id="UP001595962"/>
    </source>
</evidence>
<organism evidence="11 12">
    <name type="scientific">Rheinheimera marina</name>
    <dbReference type="NCBI Taxonomy" id="1774958"/>
    <lineage>
        <taxon>Bacteria</taxon>
        <taxon>Pseudomonadati</taxon>
        <taxon>Pseudomonadota</taxon>
        <taxon>Gammaproteobacteria</taxon>
        <taxon>Chromatiales</taxon>
        <taxon>Chromatiaceae</taxon>
        <taxon>Rheinheimera</taxon>
    </lineage>
</organism>
<keyword evidence="5 9" id="KW-0235">DNA replication</keyword>
<dbReference type="Gene3D" id="3.40.50.300">
    <property type="entry name" value="P-loop containing nucleotide triphosphate hydrolases"/>
    <property type="match status" value="1"/>
</dbReference>
<dbReference type="Gene3D" id="1.20.1050.90">
    <property type="entry name" value="RecF/RecN/SMC, N-terminal domain"/>
    <property type="match status" value="1"/>
</dbReference>
<dbReference type="SUPFAM" id="SSF52540">
    <property type="entry name" value="P-loop containing nucleoside triphosphate hydrolases"/>
    <property type="match status" value="1"/>
</dbReference>
<feature type="binding site" evidence="9">
    <location>
        <begin position="30"/>
        <end position="37"/>
    </location>
    <ligand>
        <name>ATP</name>
        <dbReference type="ChEBI" id="CHEBI:30616"/>
    </ligand>
</feature>
<keyword evidence="7 9" id="KW-0067">ATP-binding</keyword>
<dbReference type="NCBIfam" id="TIGR00611">
    <property type="entry name" value="recf"/>
    <property type="match status" value="1"/>
</dbReference>
<dbReference type="HAMAP" id="MF_00365">
    <property type="entry name" value="RecF"/>
    <property type="match status" value="1"/>
</dbReference>
<evidence type="ECO:0000313" key="11">
    <source>
        <dbReference type="EMBL" id="MFC4656548.1"/>
    </source>
</evidence>
<comment type="function">
    <text evidence="9">The RecF protein is involved in DNA metabolism; it is required for DNA replication and normal SOS inducibility. RecF binds preferentially to single-stranded, linear DNA. It also seems to bind ATP.</text>
</comment>
<gene>
    <name evidence="9 11" type="primary">recF</name>
    <name evidence="11" type="ORF">ACFO3I_16130</name>
</gene>
<evidence type="ECO:0000256" key="9">
    <source>
        <dbReference type="HAMAP-Rule" id="MF_00365"/>
    </source>
</evidence>
<comment type="subcellular location">
    <subcellularLocation>
        <location evidence="1 9">Cytoplasm</location>
    </subcellularLocation>
</comment>
<dbReference type="SMART" id="SM00382">
    <property type="entry name" value="AAA"/>
    <property type="match status" value="1"/>
</dbReference>
<proteinExistence type="inferred from homology"/>
<dbReference type="RefSeq" id="WP_377335712.1">
    <property type="nucleotide sequence ID" value="NZ_JBHSGB010000016.1"/>
</dbReference>
<evidence type="ECO:0000256" key="1">
    <source>
        <dbReference type="ARBA" id="ARBA00004496"/>
    </source>
</evidence>
<evidence type="ECO:0000256" key="7">
    <source>
        <dbReference type="ARBA" id="ARBA00022840"/>
    </source>
</evidence>
<dbReference type="PROSITE" id="PS00617">
    <property type="entry name" value="RECF_1"/>
    <property type="match status" value="1"/>
</dbReference>
<keyword evidence="9" id="KW-0227">DNA damage</keyword>
<feature type="domain" description="AAA+ ATPase" evidence="10">
    <location>
        <begin position="22"/>
        <end position="362"/>
    </location>
</feature>
<dbReference type="InterPro" id="IPR018078">
    <property type="entry name" value="DNA-binding_RecF_CS"/>
</dbReference>
<name>A0ABV9JQL2_9GAMM</name>
<dbReference type="Pfam" id="PF02463">
    <property type="entry name" value="SMC_N"/>
    <property type="match status" value="1"/>
</dbReference>
<evidence type="ECO:0000256" key="8">
    <source>
        <dbReference type="ARBA" id="ARBA00023125"/>
    </source>
</evidence>
<dbReference type="PANTHER" id="PTHR32182">
    <property type="entry name" value="DNA REPLICATION AND REPAIR PROTEIN RECF"/>
    <property type="match status" value="1"/>
</dbReference>
<comment type="similarity">
    <text evidence="2 9">Belongs to the RecF family.</text>
</comment>
<evidence type="ECO:0000256" key="6">
    <source>
        <dbReference type="ARBA" id="ARBA00022741"/>
    </source>
</evidence>
<evidence type="ECO:0000259" key="10">
    <source>
        <dbReference type="SMART" id="SM00382"/>
    </source>
</evidence>
<dbReference type="InterPro" id="IPR003593">
    <property type="entry name" value="AAA+_ATPase"/>
</dbReference>
<dbReference type="InterPro" id="IPR027417">
    <property type="entry name" value="P-loop_NTPase"/>
</dbReference>
<dbReference type="Proteomes" id="UP001595962">
    <property type="component" value="Unassembled WGS sequence"/>
</dbReference>
<keyword evidence="12" id="KW-1185">Reference proteome</keyword>
<keyword evidence="8 9" id="KW-0238">DNA-binding</keyword>
<evidence type="ECO:0000256" key="3">
    <source>
        <dbReference type="ARBA" id="ARBA00020170"/>
    </source>
</evidence>
<dbReference type="EMBL" id="JBHSGB010000016">
    <property type="protein sequence ID" value="MFC4656548.1"/>
    <property type="molecule type" value="Genomic_DNA"/>
</dbReference>
<dbReference type="InterPro" id="IPR042174">
    <property type="entry name" value="RecF_2"/>
</dbReference>
<comment type="caution">
    <text evidence="11">The sequence shown here is derived from an EMBL/GenBank/DDBJ whole genome shotgun (WGS) entry which is preliminary data.</text>
</comment>
<reference evidence="12" key="1">
    <citation type="journal article" date="2019" name="Int. J. Syst. Evol. Microbiol.">
        <title>The Global Catalogue of Microorganisms (GCM) 10K type strain sequencing project: providing services to taxonomists for standard genome sequencing and annotation.</title>
        <authorList>
            <consortium name="The Broad Institute Genomics Platform"/>
            <consortium name="The Broad Institute Genome Sequencing Center for Infectious Disease"/>
            <person name="Wu L."/>
            <person name="Ma J."/>
        </authorList>
    </citation>
    <scope>NUCLEOTIDE SEQUENCE [LARGE SCALE GENOMIC DNA]</scope>
    <source>
        <strain evidence="12">DT28</strain>
    </source>
</reference>
<evidence type="ECO:0000256" key="5">
    <source>
        <dbReference type="ARBA" id="ARBA00022705"/>
    </source>
</evidence>
<sequence length="366" mass="41870">MALRSLRLHRFRNIDQAELTPQPGINLVCGANGSGKTSLLEAIYLLAHGRSFRSNRLDKIIQHDCDDFILNASIDLAGQAASLGIQRQREQDVLIRLNGDNLQRLSDLALLLPVQLVTPETFKLLLGGPKERRQFFDMGLFHVEHQFFPLWSKLQRILKHRNALLKTQKRYNDEYAYWDQNLAVLSFELHSLRLRYVEALAQALQPLLADVHWAESLELQLYAGWPERVQSADELQLLMQQNFGQDLRLGHSQYGPQKADLKLKAQQQAVEELLSRGQLKVLLFALKVAQNNLIYNYGQKRPVLLIDDLASELDDNSKRHIFSFLNTINSQVFITAINADQVLPSVPEKNPALFHVEQGQITKRTE</sequence>
<keyword evidence="9" id="KW-0742">SOS response</keyword>